<dbReference type="HAMAP" id="MF_00050">
    <property type="entry name" value="EF_Ts"/>
    <property type="match status" value="1"/>
</dbReference>
<dbReference type="PANTHER" id="PTHR11741:SF0">
    <property type="entry name" value="ELONGATION FACTOR TS, MITOCHONDRIAL"/>
    <property type="match status" value="1"/>
</dbReference>
<evidence type="ECO:0000256" key="3">
    <source>
        <dbReference type="ARBA" id="ARBA00022768"/>
    </source>
</evidence>
<reference evidence="8" key="1">
    <citation type="submission" date="2017-09" db="EMBL/GenBank/DDBJ databases">
        <title>Depth-based differentiation of microbial function through sediment-hosted aquifers and enrichment of novel symbionts in the deep terrestrial subsurface.</title>
        <authorList>
            <person name="Probst A.J."/>
            <person name="Ladd B."/>
            <person name="Jarett J.K."/>
            <person name="Geller-Mcgrath D.E."/>
            <person name="Sieber C.M.K."/>
            <person name="Emerson J.B."/>
            <person name="Anantharaman K."/>
            <person name="Thomas B.C."/>
            <person name="Malmstrom R."/>
            <person name="Stieglmeier M."/>
            <person name="Klingl A."/>
            <person name="Woyke T."/>
            <person name="Ryan C.M."/>
            <person name="Banfield J.F."/>
        </authorList>
    </citation>
    <scope>NUCLEOTIDE SEQUENCE [LARGE SCALE GENOMIC DNA]</scope>
</reference>
<evidence type="ECO:0000313" key="8">
    <source>
        <dbReference type="Proteomes" id="UP000229401"/>
    </source>
</evidence>
<comment type="subcellular location">
    <subcellularLocation>
        <location evidence="5">Cytoplasm</location>
    </subcellularLocation>
</comment>
<accession>A0A2M7QJ72</accession>
<organism evidence="7 8">
    <name type="scientific">Candidatus Roizmanbacteria bacterium CG_4_10_14_0_8_um_filter_33_9</name>
    <dbReference type="NCBI Taxonomy" id="1974826"/>
    <lineage>
        <taxon>Bacteria</taxon>
        <taxon>Candidatus Roizmaniibacteriota</taxon>
    </lineage>
</organism>
<sequence length="154" mass="17381">MSNKLDIEKLKELRDRSGVSFALCKKALEETHNNMAKAVKRLQEIAGTKVAEKSSRVTSDGGLFSYVHHNRKIAALVEIVSETDFVSGNEQFKRLGSEIAMHIASISSKTVEELLSQEYVRDPSKTISDLIKESVLKFGENIKIKRFIRWKLGE</sequence>
<dbReference type="Pfam" id="PF00889">
    <property type="entry name" value="EF_TS"/>
    <property type="match status" value="1"/>
</dbReference>
<dbReference type="PANTHER" id="PTHR11741">
    <property type="entry name" value="ELONGATION FACTOR TS"/>
    <property type="match status" value="1"/>
</dbReference>
<evidence type="ECO:0000313" key="7">
    <source>
        <dbReference type="EMBL" id="PIY72078.1"/>
    </source>
</evidence>
<dbReference type="SUPFAM" id="SSF54713">
    <property type="entry name" value="Elongation factor Ts (EF-Ts), dimerisation domain"/>
    <property type="match status" value="1"/>
</dbReference>
<dbReference type="CDD" id="cd14275">
    <property type="entry name" value="UBA_EF-Ts"/>
    <property type="match status" value="1"/>
</dbReference>
<dbReference type="AlphaFoldDB" id="A0A2M7QJ72"/>
<proteinExistence type="inferred from homology"/>
<keyword evidence="4 5" id="KW-0648">Protein biosynthesis</keyword>
<evidence type="ECO:0000259" key="6">
    <source>
        <dbReference type="Pfam" id="PF00889"/>
    </source>
</evidence>
<dbReference type="EMBL" id="PFLI01000097">
    <property type="protein sequence ID" value="PIY72078.1"/>
    <property type="molecule type" value="Genomic_DNA"/>
</dbReference>
<evidence type="ECO:0000256" key="5">
    <source>
        <dbReference type="HAMAP-Rule" id="MF_00050"/>
    </source>
</evidence>
<feature type="region of interest" description="Involved in Mg(2+) ion dislocation from EF-Tu" evidence="5">
    <location>
        <begin position="83"/>
        <end position="86"/>
    </location>
</feature>
<evidence type="ECO:0000256" key="1">
    <source>
        <dbReference type="ARBA" id="ARBA00005532"/>
    </source>
</evidence>
<keyword evidence="5" id="KW-0963">Cytoplasm</keyword>
<evidence type="ECO:0000256" key="4">
    <source>
        <dbReference type="ARBA" id="ARBA00022917"/>
    </source>
</evidence>
<dbReference type="InterPro" id="IPR009060">
    <property type="entry name" value="UBA-like_sf"/>
</dbReference>
<dbReference type="Proteomes" id="UP000229401">
    <property type="component" value="Unassembled WGS sequence"/>
</dbReference>
<dbReference type="InterPro" id="IPR036402">
    <property type="entry name" value="EF-Ts_dimer_sf"/>
</dbReference>
<gene>
    <name evidence="5" type="primary">tsf</name>
    <name evidence="7" type="ORF">COY87_02840</name>
</gene>
<feature type="domain" description="Translation elongation factor EFTs/EF1B dimerisation" evidence="6">
    <location>
        <begin position="74"/>
        <end position="151"/>
    </location>
</feature>
<dbReference type="InterPro" id="IPR001816">
    <property type="entry name" value="Transl_elong_EFTs/EF1B"/>
</dbReference>
<dbReference type="GO" id="GO:0005737">
    <property type="term" value="C:cytoplasm"/>
    <property type="evidence" value="ECO:0007669"/>
    <property type="project" value="UniProtKB-SubCell"/>
</dbReference>
<protein>
    <recommendedName>
        <fullName evidence="2 5">Elongation factor Ts</fullName>
        <shortName evidence="5">EF-Ts</shortName>
    </recommendedName>
</protein>
<dbReference type="GO" id="GO:0003746">
    <property type="term" value="F:translation elongation factor activity"/>
    <property type="evidence" value="ECO:0007669"/>
    <property type="project" value="UniProtKB-UniRule"/>
</dbReference>
<name>A0A2M7QJ72_9BACT</name>
<comment type="function">
    <text evidence="5">Associates with the EF-Tu.GDP complex and induces the exchange of GDP to GTP. It remains bound to the aminoacyl-tRNA.EF-Tu.GTP complex up to the GTP hydrolysis stage on the ribosome.</text>
</comment>
<dbReference type="SUPFAM" id="SSF46934">
    <property type="entry name" value="UBA-like"/>
    <property type="match status" value="1"/>
</dbReference>
<dbReference type="Gene3D" id="1.10.8.10">
    <property type="entry name" value="DNA helicase RuvA subunit, C-terminal domain"/>
    <property type="match status" value="1"/>
</dbReference>
<comment type="similarity">
    <text evidence="1 5">Belongs to the EF-Ts family.</text>
</comment>
<comment type="caution">
    <text evidence="7">The sequence shown here is derived from an EMBL/GenBank/DDBJ whole genome shotgun (WGS) entry which is preliminary data.</text>
</comment>
<dbReference type="InterPro" id="IPR014039">
    <property type="entry name" value="Transl_elong_EFTs/EF1B_dimer"/>
</dbReference>
<dbReference type="Gene3D" id="3.30.479.20">
    <property type="entry name" value="Elongation factor Ts, dimerisation domain"/>
    <property type="match status" value="1"/>
</dbReference>
<evidence type="ECO:0000256" key="2">
    <source>
        <dbReference type="ARBA" id="ARBA00016956"/>
    </source>
</evidence>
<keyword evidence="3 5" id="KW-0251">Elongation factor</keyword>